<keyword evidence="5 8" id="KW-0268">Exocytosis</keyword>
<evidence type="ECO:0000259" key="10">
    <source>
        <dbReference type="Pfam" id="PF15469"/>
    </source>
</evidence>
<evidence type="ECO:0000259" key="9">
    <source>
        <dbReference type="Pfam" id="PF01833"/>
    </source>
</evidence>
<evidence type="ECO:0000313" key="12">
    <source>
        <dbReference type="Proteomes" id="UP001108240"/>
    </source>
</evidence>
<dbReference type="Ensembl" id="ENSCCRT00000019543.2">
    <property type="protein sequence ID" value="ENSCCRP00000017953.2"/>
    <property type="gene ID" value="ENSCCRG00000006061.2"/>
</dbReference>
<dbReference type="Pfam" id="PF15469">
    <property type="entry name" value="Sec5"/>
    <property type="match status" value="2"/>
</dbReference>
<dbReference type="PANTHER" id="PTHR13043">
    <property type="entry name" value="EXOCYST COMPLEX COMPONENT SEC5"/>
    <property type="match status" value="1"/>
</dbReference>
<dbReference type="InterPro" id="IPR014756">
    <property type="entry name" value="Ig_E-set"/>
</dbReference>
<dbReference type="GO" id="GO:0007399">
    <property type="term" value="P:nervous system development"/>
    <property type="evidence" value="ECO:0007669"/>
    <property type="project" value="UniProtKB-ARBA"/>
</dbReference>
<comment type="subunit">
    <text evidence="7">The exocyst complex is composed of EXOC1, EXOC2, EXOC3, EXOC4, EXOC5, EXOC6, EXOC7 and EXOC8. Interacts with EXOC3L1. Interacts with GNEFR/DELGEF; this interaction occurs only in the presence of magnesium or manganese and is stimulated by dCTP or GTP. Interacts with RALA and RALB. Interacts with ARL13B; regulates ARL13B localization to the cilium membrane.</text>
</comment>
<name>A0A8C1AHQ2_CYPCA</name>
<reference evidence="11" key="2">
    <citation type="submission" date="2025-09" db="UniProtKB">
        <authorList>
            <consortium name="Ensembl"/>
        </authorList>
    </citation>
    <scope>IDENTIFICATION</scope>
</reference>
<evidence type="ECO:0000313" key="11">
    <source>
        <dbReference type="Ensembl" id="ENSCCRP00000017953.2"/>
    </source>
</evidence>
<keyword evidence="4 8" id="KW-0813">Transport</keyword>
<dbReference type="CDD" id="cd00603">
    <property type="entry name" value="IPT_PCSR"/>
    <property type="match status" value="1"/>
</dbReference>
<evidence type="ECO:0000256" key="3">
    <source>
        <dbReference type="ARBA" id="ARBA00017526"/>
    </source>
</evidence>
<keyword evidence="12" id="KW-1185">Reference proteome</keyword>
<organism evidence="11 12">
    <name type="scientific">Cyprinus carpio carpio</name>
    <dbReference type="NCBI Taxonomy" id="630221"/>
    <lineage>
        <taxon>Eukaryota</taxon>
        <taxon>Metazoa</taxon>
        <taxon>Chordata</taxon>
        <taxon>Craniata</taxon>
        <taxon>Vertebrata</taxon>
        <taxon>Euteleostomi</taxon>
        <taxon>Actinopterygii</taxon>
        <taxon>Neopterygii</taxon>
        <taxon>Teleostei</taxon>
        <taxon>Ostariophysi</taxon>
        <taxon>Cypriniformes</taxon>
        <taxon>Cyprinidae</taxon>
        <taxon>Cyprininae</taxon>
        <taxon>Cyprinus</taxon>
    </lineage>
</organism>
<keyword evidence="6 8" id="KW-0653">Protein transport</keyword>
<dbReference type="InterPro" id="IPR013783">
    <property type="entry name" value="Ig-like_fold"/>
</dbReference>
<comment type="function">
    <text evidence="1 8">Component of the exocyst complex involved in the docking of exocytic vesicles with fusion sites on the plasma membrane.</text>
</comment>
<dbReference type="Gene3D" id="2.60.40.10">
    <property type="entry name" value="Immunoglobulins"/>
    <property type="match status" value="1"/>
</dbReference>
<reference evidence="11" key="1">
    <citation type="submission" date="2025-08" db="UniProtKB">
        <authorList>
            <consortium name="Ensembl"/>
        </authorList>
    </citation>
    <scope>IDENTIFICATION</scope>
</reference>
<comment type="similarity">
    <text evidence="2 8">Belongs to the SEC5 family.</text>
</comment>
<dbReference type="GO" id="GO:0006893">
    <property type="term" value="P:Golgi to plasma membrane transport"/>
    <property type="evidence" value="ECO:0007669"/>
    <property type="project" value="UniProtKB-UniRule"/>
</dbReference>
<evidence type="ECO:0000256" key="8">
    <source>
        <dbReference type="RuleBase" id="RU365069"/>
    </source>
</evidence>
<comment type="subunit">
    <text evidence="8">Component of the exocyst complex.</text>
</comment>
<evidence type="ECO:0000256" key="4">
    <source>
        <dbReference type="ARBA" id="ARBA00022448"/>
    </source>
</evidence>
<dbReference type="AlphaFoldDB" id="A0A8C1AHQ2"/>
<dbReference type="GO" id="GO:0006887">
    <property type="term" value="P:exocytosis"/>
    <property type="evidence" value="ECO:0007669"/>
    <property type="project" value="UniProtKB-KW"/>
</dbReference>
<dbReference type="GO" id="GO:0015031">
    <property type="term" value="P:protein transport"/>
    <property type="evidence" value="ECO:0007669"/>
    <property type="project" value="UniProtKB-KW"/>
</dbReference>
<dbReference type="PANTHER" id="PTHR13043:SF1">
    <property type="entry name" value="EXOCYST COMPLEX COMPONENT 2"/>
    <property type="match status" value="1"/>
</dbReference>
<feature type="domain" description="Exocyst complex component EXOC2/Sec5 N-terminal" evidence="10">
    <location>
        <begin position="656"/>
        <end position="840"/>
    </location>
</feature>
<dbReference type="InterPro" id="IPR039481">
    <property type="entry name" value="EXOC2/Sec5_N_dom"/>
</dbReference>
<dbReference type="Pfam" id="PF01833">
    <property type="entry name" value="TIG"/>
    <property type="match status" value="1"/>
</dbReference>
<evidence type="ECO:0000256" key="7">
    <source>
        <dbReference type="ARBA" id="ARBA00062534"/>
    </source>
</evidence>
<protein>
    <recommendedName>
        <fullName evidence="3 8">Exocyst complex component 2</fullName>
    </recommendedName>
</protein>
<dbReference type="GO" id="GO:0000145">
    <property type="term" value="C:exocyst"/>
    <property type="evidence" value="ECO:0007669"/>
    <property type="project" value="UniProtKB-UniRule"/>
</dbReference>
<dbReference type="FunFam" id="2.60.40.10:FF:000196">
    <property type="entry name" value="Exocyst complex component 2"/>
    <property type="match status" value="1"/>
</dbReference>
<dbReference type="GeneTree" id="ENSGT00390000010872"/>
<dbReference type="SUPFAM" id="SSF81296">
    <property type="entry name" value="E set domains"/>
    <property type="match status" value="1"/>
</dbReference>
<feature type="domain" description="IPT/TIG" evidence="9">
    <location>
        <begin position="8"/>
        <end position="90"/>
    </location>
</feature>
<accession>A0A8C1AHQ2</accession>
<feature type="domain" description="Exocyst complex component EXOC2/Sec5 N-terminal" evidence="10">
    <location>
        <begin position="133"/>
        <end position="629"/>
    </location>
</feature>
<dbReference type="InterPro" id="IPR002909">
    <property type="entry name" value="IPT_dom"/>
</dbReference>
<sequence>MSPARQPPLVTGISPNEGAPWTKVTIRGENLGTGANDLIGLSICGHNCLLTAEWMSASKIVCRVGPAKDDKGEIIVTTKSGGHGTSTVSFKLLKPERIGILDQSAVWVDELNYYDMRTDRNKGISPLSLRPANPLGIDIDKGKVPLKDLENMFPSMSGDFTSENFSATWYLIENHSSTSFEQLRAAVGNLKKQASKKNEGSLAYVKGGLSTFFEAQDALAAIHQKLESDGTEKVEGSMTQRLENVLNRASETADTLFQEVLGRKDKADSTRNALNVLQRFKFLFNLPLNIERNIQKGDYDVVINDYEKAKSLFGNTEVPVFKKVYSEVETRIEALRKLLLDKLLETPSTLHDQKRYIRYLSDLHAPGDPAWQCIVAQHKWILQLMQNCKEDYIKEQKGIHTLGGVSLELDRSSALNRISLSAPVKRGGSFQTPKDDSRHYKSPQQVRFVEKLSDVVISQLPNFWKLWISYVNGSLFSEKSGQVEKLKKNARQRQNDFKGMIEEVTRRLVQLVRGALLPSSLTEQQLRQYGGWDTKTPLSGVWLTQVIHTVRLSHEALSALEIPNDLLQVIQDLLQDLRVHCLLTTLQHTEEDVKRLAEKEDWVVDNEGITSLPAQFEQCMVQMLQSLKDGSIISRFSSFSLSVDLASPDLFGSIQEDFEQHLLIILSNCQYLERHTFLNLAEHLEKNGFTTAEKIIRVSIEALRQLDEYLFETYIEKKSDPIVGSLEPGIYAGYFDWKDCLPPTGVRSYLKEALVSIISVHAEVFTVSKELVSRVISKITEAVAEEMSRLMQCVSSFSKNGALQARLEICALQDAIEPYLTTESLTSFKQALEALPQLQTRSGIIEVTLICRIKNSQIHTQGS</sequence>
<dbReference type="Proteomes" id="UP001108240">
    <property type="component" value="Unplaced"/>
</dbReference>
<evidence type="ECO:0000256" key="2">
    <source>
        <dbReference type="ARBA" id="ARBA00010578"/>
    </source>
</evidence>
<evidence type="ECO:0000256" key="1">
    <source>
        <dbReference type="ARBA" id="ARBA00002660"/>
    </source>
</evidence>
<evidence type="ECO:0000256" key="6">
    <source>
        <dbReference type="ARBA" id="ARBA00022927"/>
    </source>
</evidence>
<evidence type="ECO:0000256" key="5">
    <source>
        <dbReference type="ARBA" id="ARBA00022483"/>
    </source>
</evidence>
<proteinExistence type="inferred from homology"/>
<dbReference type="InterPro" id="IPR029175">
    <property type="entry name" value="EXOC2/Sec5"/>
</dbReference>